<reference evidence="1 2" key="1">
    <citation type="submission" date="2018-02" db="EMBL/GenBank/DDBJ databases">
        <title>8 Nocardia nova and 1 Nocardia cyriacigeorgica strain used for evolution to TMP-SMX.</title>
        <authorList>
            <person name="Mehta H."/>
            <person name="Weng J."/>
            <person name="Shamoo Y."/>
        </authorList>
    </citation>
    <scope>NUCLEOTIDE SEQUENCE [LARGE SCALE GENOMIC DNA]</scope>
    <source>
        <strain evidence="1 2">MDA3139</strain>
    </source>
</reference>
<comment type="caution">
    <text evidence="1">The sequence shown here is derived from an EMBL/GenBank/DDBJ whole genome shotgun (WGS) entry which is preliminary data.</text>
</comment>
<sequence length="59" mass="6395">MLETADYGDDECGGLFLEFRANSLPQRISAAADVPSPIGSVDPADAETCERVLRLLREL</sequence>
<dbReference type="AlphaFoldDB" id="A0A2S6AQW0"/>
<protein>
    <submittedName>
        <fullName evidence="1">Uncharacterized protein</fullName>
    </submittedName>
</protein>
<accession>A0A2S6AQW0</accession>
<evidence type="ECO:0000313" key="1">
    <source>
        <dbReference type="EMBL" id="PPJ37576.1"/>
    </source>
</evidence>
<name>A0A2S6AQW0_9NOCA</name>
<proteinExistence type="predicted"/>
<evidence type="ECO:0000313" key="2">
    <source>
        <dbReference type="Proteomes" id="UP000239874"/>
    </source>
</evidence>
<dbReference type="Proteomes" id="UP000239874">
    <property type="component" value="Unassembled WGS sequence"/>
</dbReference>
<organism evidence="1 2">
    <name type="scientific">Nocardia nova</name>
    <dbReference type="NCBI Taxonomy" id="37330"/>
    <lineage>
        <taxon>Bacteria</taxon>
        <taxon>Bacillati</taxon>
        <taxon>Actinomycetota</taxon>
        <taxon>Actinomycetes</taxon>
        <taxon>Mycobacteriales</taxon>
        <taxon>Nocardiaceae</taxon>
        <taxon>Nocardia</taxon>
    </lineage>
</organism>
<gene>
    <name evidence="1" type="ORF">C5E45_12895</name>
</gene>
<dbReference type="EMBL" id="PSZC01000008">
    <property type="protein sequence ID" value="PPJ37576.1"/>
    <property type="molecule type" value="Genomic_DNA"/>
</dbReference>